<accession>K0SJA1</accession>
<feature type="compositionally biased region" description="Basic residues" evidence="1">
    <location>
        <begin position="125"/>
        <end position="135"/>
    </location>
</feature>
<evidence type="ECO:0000313" key="2">
    <source>
        <dbReference type="EMBL" id="EJK66308.1"/>
    </source>
</evidence>
<gene>
    <name evidence="2" type="ORF">THAOC_12778</name>
</gene>
<dbReference type="Proteomes" id="UP000266841">
    <property type="component" value="Unassembled WGS sequence"/>
</dbReference>
<evidence type="ECO:0000256" key="1">
    <source>
        <dbReference type="SAM" id="MobiDB-lite"/>
    </source>
</evidence>
<feature type="region of interest" description="Disordered" evidence="1">
    <location>
        <begin position="87"/>
        <end position="139"/>
    </location>
</feature>
<evidence type="ECO:0000313" key="3">
    <source>
        <dbReference type="Proteomes" id="UP000266841"/>
    </source>
</evidence>
<keyword evidence="3" id="KW-1185">Reference proteome</keyword>
<protein>
    <submittedName>
        <fullName evidence="2">Uncharacterized protein</fullName>
    </submittedName>
</protein>
<proteinExistence type="predicted"/>
<dbReference type="EMBL" id="AGNL01015087">
    <property type="protein sequence ID" value="EJK66308.1"/>
    <property type="molecule type" value="Genomic_DNA"/>
</dbReference>
<comment type="caution">
    <text evidence="2">The sequence shown here is derived from an EMBL/GenBank/DDBJ whole genome shotgun (WGS) entry which is preliminary data.</text>
</comment>
<organism evidence="2 3">
    <name type="scientific">Thalassiosira oceanica</name>
    <name type="common">Marine diatom</name>
    <dbReference type="NCBI Taxonomy" id="159749"/>
    <lineage>
        <taxon>Eukaryota</taxon>
        <taxon>Sar</taxon>
        <taxon>Stramenopiles</taxon>
        <taxon>Ochrophyta</taxon>
        <taxon>Bacillariophyta</taxon>
        <taxon>Coscinodiscophyceae</taxon>
        <taxon>Thalassiosirophycidae</taxon>
        <taxon>Thalassiosirales</taxon>
        <taxon>Thalassiosiraceae</taxon>
        <taxon>Thalassiosira</taxon>
    </lineage>
</organism>
<dbReference type="AlphaFoldDB" id="K0SJA1"/>
<reference evidence="2 3" key="1">
    <citation type="journal article" date="2012" name="Genome Biol.">
        <title>Genome and low-iron response of an oceanic diatom adapted to chronic iron limitation.</title>
        <authorList>
            <person name="Lommer M."/>
            <person name="Specht M."/>
            <person name="Roy A.S."/>
            <person name="Kraemer L."/>
            <person name="Andreson R."/>
            <person name="Gutowska M.A."/>
            <person name="Wolf J."/>
            <person name="Bergner S.V."/>
            <person name="Schilhabel M.B."/>
            <person name="Klostermeier U.C."/>
            <person name="Beiko R.G."/>
            <person name="Rosenstiel P."/>
            <person name="Hippler M."/>
            <person name="Laroche J."/>
        </authorList>
    </citation>
    <scope>NUCLEOTIDE SEQUENCE [LARGE SCALE GENOMIC DNA]</scope>
    <source>
        <strain evidence="2 3">CCMP1005</strain>
    </source>
</reference>
<name>K0SJA1_THAOC</name>
<sequence>MGLSAPSAPRRCSDAQHAFRQRRTTLLERLQYHTSHTLTKQVSTVPSNMKVSSLLLLLLAVMAAFARATGAVDDPVSAGPIEQPRAGAEEAALEAQVAERDLRDRKRGKGGKGKKDDDQKDGAKARRSKSGKVKSGKGDTGTNHCLEAFNEIMSVGTYIYGKGGVCEDDFEVQLMCALMYSGCSYYEKSLRASSTFALDTCVPFDLPDVLAYDAETGMCTLTGIDLKRPEEDSCQVPTAEYSTKITFHVDDSSALYIDFSSNGGDSYYTEGEDDETRIATPYSDEGVRARRMQNSGRCNDCDNPWSDKKKEGESCGTRDLNSFIPFYDGTLAHTGCYENRVSDQNCLSGLKSADCCGEGCITYFATNPSTYVCDRDTAGAWTAGVTASPAAPLAATRVFDAIMTDSAAAAKARENAAGAIIGRVAMAAIKILLTVLTFRPEKEIQEDGRPGYIGTFYKCKDDCTPDGERCGYNGNIQNAGCWIDPNVCCSKKIQYDGVVDGLAWTNYKCGCGLNDGDYCGKDCREKGVWSAGRTFGGVYQSGEEIGRIVTPMCCGDGIAMIMENTGVLEEQTAWDEQQRKFAMEWLLLGSFGAVKQHDLLGGRGRPGAQMKALELYFSNMRPDFQGDLLVVELFHEAWSG</sequence>
<feature type="compositionally biased region" description="Basic and acidic residues" evidence="1">
    <location>
        <begin position="113"/>
        <end position="124"/>
    </location>
</feature>